<evidence type="ECO:0000313" key="2">
    <source>
        <dbReference type="EMBL" id="KAL0324020.1"/>
    </source>
</evidence>
<accession>A0AAW2LXY0</accession>
<comment type="caution">
    <text evidence="2">The sequence shown here is derived from an EMBL/GenBank/DDBJ whole genome shotgun (WGS) entry which is preliminary data.</text>
</comment>
<gene>
    <name evidence="2" type="ORF">Scaly_2369100</name>
</gene>
<feature type="transmembrane region" description="Helical" evidence="1">
    <location>
        <begin position="47"/>
        <end position="74"/>
    </location>
</feature>
<reference evidence="2" key="2">
    <citation type="journal article" date="2024" name="Plant">
        <title>Genomic evolution and insights into agronomic trait innovations of Sesamum species.</title>
        <authorList>
            <person name="Miao H."/>
            <person name="Wang L."/>
            <person name="Qu L."/>
            <person name="Liu H."/>
            <person name="Sun Y."/>
            <person name="Le M."/>
            <person name="Wang Q."/>
            <person name="Wei S."/>
            <person name="Zheng Y."/>
            <person name="Lin W."/>
            <person name="Duan Y."/>
            <person name="Cao H."/>
            <person name="Xiong S."/>
            <person name="Wang X."/>
            <person name="Wei L."/>
            <person name="Li C."/>
            <person name="Ma Q."/>
            <person name="Ju M."/>
            <person name="Zhao R."/>
            <person name="Li G."/>
            <person name="Mu C."/>
            <person name="Tian Q."/>
            <person name="Mei H."/>
            <person name="Zhang T."/>
            <person name="Gao T."/>
            <person name="Zhang H."/>
        </authorList>
    </citation>
    <scope>NUCLEOTIDE SEQUENCE</scope>
    <source>
        <strain evidence="2">KEN8</strain>
    </source>
</reference>
<reference evidence="2" key="1">
    <citation type="submission" date="2020-06" db="EMBL/GenBank/DDBJ databases">
        <authorList>
            <person name="Li T."/>
            <person name="Hu X."/>
            <person name="Zhang T."/>
            <person name="Song X."/>
            <person name="Zhang H."/>
            <person name="Dai N."/>
            <person name="Sheng W."/>
            <person name="Hou X."/>
            <person name="Wei L."/>
        </authorList>
    </citation>
    <scope>NUCLEOTIDE SEQUENCE</scope>
    <source>
        <strain evidence="2">KEN8</strain>
        <tissue evidence="2">Leaf</tissue>
    </source>
</reference>
<sequence length="269" mass="29419">MSDELSSAASSVLDSIDVFRESESGDGFGAANYLPPLLAFIVQLLGLAYYFIVVLFIFVIAMASSGLLVIMFGLRVYRGELPKPYGGKSKSFCYLAEKGPRELNKGEYAVNKLQRYIPHIWNTSKKSEAPYGGSGVAHLTSMPSLPLLITGRSSHKPEDKRVSKIKKEKEIVGTTIGDFHAHNSSIGRSTNEPLHHHYNVSGGLSWVAENLRRGQCRGPEWEGIVHILDSLFGNTLCSSQGAQAGRIWQTQSSAEALLTASLHSNHPCR</sequence>
<evidence type="ECO:0000256" key="1">
    <source>
        <dbReference type="SAM" id="Phobius"/>
    </source>
</evidence>
<dbReference type="AlphaFoldDB" id="A0AAW2LXY0"/>
<keyword evidence="1" id="KW-1133">Transmembrane helix</keyword>
<protein>
    <submittedName>
        <fullName evidence="2">Uncharacterized protein</fullName>
    </submittedName>
</protein>
<keyword evidence="1" id="KW-0812">Transmembrane</keyword>
<organism evidence="2">
    <name type="scientific">Sesamum calycinum</name>
    <dbReference type="NCBI Taxonomy" id="2727403"/>
    <lineage>
        <taxon>Eukaryota</taxon>
        <taxon>Viridiplantae</taxon>
        <taxon>Streptophyta</taxon>
        <taxon>Embryophyta</taxon>
        <taxon>Tracheophyta</taxon>
        <taxon>Spermatophyta</taxon>
        <taxon>Magnoliopsida</taxon>
        <taxon>eudicotyledons</taxon>
        <taxon>Gunneridae</taxon>
        <taxon>Pentapetalae</taxon>
        <taxon>asterids</taxon>
        <taxon>lamiids</taxon>
        <taxon>Lamiales</taxon>
        <taxon>Pedaliaceae</taxon>
        <taxon>Sesamum</taxon>
    </lineage>
</organism>
<keyword evidence="1" id="KW-0472">Membrane</keyword>
<proteinExistence type="predicted"/>
<dbReference type="EMBL" id="JACGWM010000015">
    <property type="protein sequence ID" value="KAL0324020.1"/>
    <property type="molecule type" value="Genomic_DNA"/>
</dbReference>
<name>A0AAW2LXY0_9LAMI</name>